<proteinExistence type="predicted"/>
<organism evidence="1 2">
    <name type="scientific">Salix suchowensis</name>
    <dbReference type="NCBI Taxonomy" id="1278906"/>
    <lineage>
        <taxon>Eukaryota</taxon>
        <taxon>Viridiplantae</taxon>
        <taxon>Streptophyta</taxon>
        <taxon>Embryophyta</taxon>
        <taxon>Tracheophyta</taxon>
        <taxon>Spermatophyta</taxon>
        <taxon>Magnoliopsida</taxon>
        <taxon>eudicotyledons</taxon>
        <taxon>Gunneridae</taxon>
        <taxon>Pentapetalae</taxon>
        <taxon>rosids</taxon>
        <taxon>fabids</taxon>
        <taxon>Malpighiales</taxon>
        <taxon>Salicaceae</taxon>
        <taxon>Saliceae</taxon>
        <taxon>Salix</taxon>
    </lineage>
</organism>
<accession>A0ABQ9AQ09</accession>
<gene>
    <name evidence="1" type="ORF">OIU77_005216</name>
</gene>
<dbReference type="PANTHER" id="PTHR47073:SF2">
    <property type="entry name" value="PROTEIN ANTI-SILENCING 1"/>
    <property type="match status" value="1"/>
</dbReference>
<comment type="caution">
    <text evidence="1">The sequence shown here is derived from an EMBL/GenBank/DDBJ whole genome shotgun (WGS) entry which is preliminary data.</text>
</comment>
<reference evidence="1" key="1">
    <citation type="submission" date="2022-10" db="EMBL/GenBank/DDBJ databases">
        <authorList>
            <person name="Hyden B.L."/>
            <person name="Feng K."/>
            <person name="Yates T."/>
            <person name="Jawdy S."/>
            <person name="Smart L.B."/>
            <person name="Muchero W."/>
        </authorList>
    </citation>
    <scope>NUCLEOTIDE SEQUENCE</scope>
    <source>
        <tissue evidence="1">Shoot tip</tissue>
    </source>
</reference>
<dbReference type="PANTHER" id="PTHR47073">
    <property type="entry name" value="PROTEIN ANTI-SILENCING 1"/>
    <property type="match status" value="1"/>
</dbReference>
<evidence type="ECO:0000313" key="1">
    <source>
        <dbReference type="EMBL" id="KAJ6354563.1"/>
    </source>
</evidence>
<sequence>MLSNGRPLVGSIAAACFPGKQSTFFGHLTINKLRIHMQREMKEAVSTSHCSQPNTLEYDMAMEWCLLQERSDLALRKLRQQQGQELRKLRATLKSK</sequence>
<keyword evidence="2" id="KW-1185">Reference proteome</keyword>
<protein>
    <submittedName>
        <fullName evidence="1">Uncharacterized protein</fullName>
    </submittedName>
</protein>
<reference evidence="1" key="2">
    <citation type="journal article" date="2023" name="Int. J. Mol. Sci.">
        <title>De Novo Assembly and Annotation of 11 Diverse Shrub Willow (Salix) Genomes Reveals Novel Gene Organization in Sex-Linked Regions.</title>
        <authorList>
            <person name="Hyden B."/>
            <person name="Feng K."/>
            <person name="Yates T.B."/>
            <person name="Jawdy S."/>
            <person name="Cereghino C."/>
            <person name="Smart L.B."/>
            <person name="Muchero W."/>
        </authorList>
    </citation>
    <scope>NUCLEOTIDE SEQUENCE</scope>
    <source>
        <tissue evidence="1">Shoot tip</tissue>
    </source>
</reference>
<dbReference type="Proteomes" id="UP001141253">
    <property type="component" value="Chromosome 18"/>
</dbReference>
<evidence type="ECO:0000313" key="2">
    <source>
        <dbReference type="Proteomes" id="UP001141253"/>
    </source>
</evidence>
<name>A0ABQ9AQ09_9ROSI</name>
<dbReference type="EMBL" id="JAPFFI010000017">
    <property type="protein sequence ID" value="KAJ6354563.1"/>
    <property type="molecule type" value="Genomic_DNA"/>
</dbReference>